<dbReference type="InterPro" id="IPR017972">
    <property type="entry name" value="Cyt_P450_CS"/>
</dbReference>
<dbReference type="GO" id="GO:0016020">
    <property type="term" value="C:membrane"/>
    <property type="evidence" value="ECO:0007669"/>
    <property type="project" value="UniProtKB-SubCell"/>
</dbReference>
<dbReference type="PRINTS" id="PR00385">
    <property type="entry name" value="P450"/>
</dbReference>
<dbReference type="SUPFAM" id="SSF48264">
    <property type="entry name" value="Cytochrome P450"/>
    <property type="match status" value="1"/>
</dbReference>
<dbReference type="GO" id="GO:0005506">
    <property type="term" value="F:iron ion binding"/>
    <property type="evidence" value="ECO:0007669"/>
    <property type="project" value="InterPro"/>
</dbReference>
<keyword evidence="12" id="KW-0812">Transmembrane</keyword>
<dbReference type="InterPro" id="IPR002401">
    <property type="entry name" value="Cyt_P450_E_grp-I"/>
</dbReference>
<evidence type="ECO:0008006" key="15">
    <source>
        <dbReference type="Google" id="ProtNLM"/>
    </source>
</evidence>
<dbReference type="Proteomes" id="UP000250235">
    <property type="component" value="Unassembled WGS sequence"/>
</dbReference>
<proteinExistence type="inferred from homology"/>
<name>A0A2Z7C194_9LAMI</name>
<evidence type="ECO:0000256" key="6">
    <source>
        <dbReference type="ARBA" id="ARBA00023002"/>
    </source>
</evidence>
<dbReference type="AlphaFoldDB" id="A0A2Z7C194"/>
<protein>
    <recommendedName>
        <fullName evidence="15">Cytochrome P450 CYP736A12-like</fullName>
    </recommendedName>
</protein>
<comment type="subcellular location">
    <subcellularLocation>
        <location evidence="2">Membrane</location>
        <topology evidence="2">Single-pass membrane protein</topology>
    </subcellularLocation>
</comment>
<organism evidence="13 14">
    <name type="scientific">Dorcoceras hygrometricum</name>
    <dbReference type="NCBI Taxonomy" id="472368"/>
    <lineage>
        <taxon>Eukaryota</taxon>
        <taxon>Viridiplantae</taxon>
        <taxon>Streptophyta</taxon>
        <taxon>Embryophyta</taxon>
        <taxon>Tracheophyta</taxon>
        <taxon>Spermatophyta</taxon>
        <taxon>Magnoliopsida</taxon>
        <taxon>eudicotyledons</taxon>
        <taxon>Gunneridae</taxon>
        <taxon>Pentapetalae</taxon>
        <taxon>asterids</taxon>
        <taxon>lamiids</taxon>
        <taxon>Lamiales</taxon>
        <taxon>Gesneriaceae</taxon>
        <taxon>Didymocarpoideae</taxon>
        <taxon>Trichosporeae</taxon>
        <taxon>Loxocarpinae</taxon>
        <taxon>Dorcoceras</taxon>
    </lineage>
</organism>
<dbReference type="PANTHER" id="PTHR47943:SF2">
    <property type="entry name" value="CYTOCHROME P450"/>
    <property type="match status" value="1"/>
</dbReference>
<evidence type="ECO:0000313" key="13">
    <source>
        <dbReference type="EMBL" id="KZV40296.1"/>
    </source>
</evidence>
<dbReference type="PRINTS" id="PR00463">
    <property type="entry name" value="EP450I"/>
</dbReference>
<keyword evidence="5 10" id="KW-0479">Metal-binding</keyword>
<evidence type="ECO:0000313" key="14">
    <source>
        <dbReference type="Proteomes" id="UP000250235"/>
    </source>
</evidence>
<gene>
    <name evidence="13" type="ORF">F511_18025</name>
</gene>
<dbReference type="GO" id="GO:0016705">
    <property type="term" value="F:oxidoreductase activity, acting on paired donors, with incorporation or reduction of molecular oxygen"/>
    <property type="evidence" value="ECO:0007669"/>
    <property type="project" value="InterPro"/>
</dbReference>
<evidence type="ECO:0000256" key="3">
    <source>
        <dbReference type="ARBA" id="ARBA00010617"/>
    </source>
</evidence>
<keyword evidence="6 11" id="KW-0560">Oxidoreductase</keyword>
<dbReference type="Pfam" id="PF00067">
    <property type="entry name" value="p450"/>
    <property type="match status" value="1"/>
</dbReference>
<reference evidence="13 14" key="1">
    <citation type="journal article" date="2015" name="Proc. Natl. Acad. Sci. U.S.A.">
        <title>The resurrection genome of Boea hygrometrica: A blueprint for survival of dehydration.</title>
        <authorList>
            <person name="Xiao L."/>
            <person name="Yang G."/>
            <person name="Zhang L."/>
            <person name="Yang X."/>
            <person name="Zhao S."/>
            <person name="Ji Z."/>
            <person name="Zhou Q."/>
            <person name="Hu M."/>
            <person name="Wang Y."/>
            <person name="Chen M."/>
            <person name="Xu Y."/>
            <person name="Jin H."/>
            <person name="Xiao X."/>
            <person name="Hu G."/>
            <person name="Bao F."/>
            <person name="Hu Y."/>
            <person name="Wan P."/>
            <person name="Li L."/>
            <person name="Deng X."/>
            <person name="Kuang T."/>
            <person name="Xiang C."/>
            <person name="Zhu J.K."/>
            <person name="Oliver M.J."/>
            <person name="He Y."/>
        </authorList>
    </citation>
    <scope>NUCLEOTIDE SEQUENCE [LARGE SCALE GENOMIC DNA]</scope>
    <source>
        <strain evidence="14">cv. XS01</strain>
    </source>
</reference>
<feature type="transmembrane region" description="Helical" evidence="12">
    <location>
        <begin position="6"/>
        <end position="23"/>
    </location>
</feature>
<dbReference type="PROSITE" id="PS00086">
    <property type="entry name" value="CYTOCHROME_P450"/>
    <property type="match status" value="1"/>
</dbReference>
<comment type="similarity">
    <text evidence="3 11">Belongs to the cytochrome P450 family.</text>
</comment>
<evidence type="ECO:0000256" key="11">
    <source>
        <dbReference type="RuleBase" id="RU000461"/>
    </source>
</evidence>
<feature type="binding site" description="axial binding residue" evidence="10">
    <location>
        <position position="436"/>
    </location>
    <ligand>
        <name>heme</name>
        <dbReference type="ChEBI" id="CHEBI:30413"/>
    </ligand>
    <ligandPart>
        <name>Fe</name>
        <dbReference type="ChEBI" id="CHEBI:18248"/>
    </ligandPart>
</feature>
<evidence type="ECO:0000256" key="4">
    <source>
        <dbReference type="ARBA" id="ARBA00022617"/>
    </source>
</evidence>
<dbReference type="OrthoDB" id="2789670at2759"/>
<dbReference type="Gene3D" id="1.10.630.10">
    <property type="entry name" value="Cytochrome P450"/>
    <property type="match status" value="1"/>
</dbReference>
<comment type="cofactor">
    <cofactor evidence="1 10">
        <name>heme</name>
        <dbReference type="ChEBI" id="CHEBI:30413"/>
    </cofactor>
</comment>
<accession>A0A2Z7C194</accession>
<evidence type="ECO:0000256" key="10">
    <source>
        <dbReference type="PIRSR" id="PIRSR602401-1"/>
    </source>
</evidence>
<dbReference type="InterPro" id="IPR036396">
    <property type="entry name" value="Cyt_P450_sf"/>
</dbReference>
<evidence type="ECO:0000256" key="5">
    <source>
        <dbReference type="ARBA" id="ARBA00022723"/>
    </source>
</evidence>
<sequence length="503" mass="57100">MGIFWIWITTIVCAAAALLHMYMKKKKKLPPGPKGLPVLGHLHMLSKNPHQDLERMAKQHGPIMYLQFGFVPNIIVSSAKAAELFLKTYDLVFASRPPHQASKYLSWDQKNLAFGKYGAYWRNMRKLCTLELLSNLKINSFQPMRREELGRFVEAVKQKSQGGTVAVDLSAMVSSLAADMSCWMVFGKKYEDKDIDERGFRFVIQEGMKLAALPNLGDYFPLLGILDLQGMKKRMKAVAKVFDDFFERVIDDHVKAGDRGQVKDIVDTMMSIMESGDAEFHFDRGHVKAIMLDMLSASMDTAASTIEWALSRLLQNPEAMKKVQQELEEVVGLERKVEESDLEKLKFLDMVVKETFRLHPVAPLLLPHYSMEDCTVGGYYIPKDSRIIVNARAIGRDPNSWSDPEKFIPERFVGRDIDVRGQHFELIPFGSGRRGCPGLQLGLIQVRLIVAQLVHCFDLKLPDGMFPEELDMTEEFGLVVARAKHLLAVPKFRLKFNGTVMNE</sequence>
<keyword evidence="4 10" id="KW-0349">Heme</keyword>
<keyword evidence="9 12" id="KW-0472">Membrane</keyword>
<dbReference type="GO" id="GO:0020037">
    <property type="term" value="F:heme binding"/>
    <property type="evidence" value="ECO:0007669"/>
    <property type="project" value="InterPro"/>
</dbReference>
<dbReference type="EMBL" id="KV000456">
    <property type="protein sequence ID" value="KZV40296.1"/>
    <property type="molecule type" value="Genomic_DNA"/>
</dbReference>
<evidence type="ECO:0000256" key="2">
    <source>
        <dbReference type="ARBA" id="ARBA00004167"/>
    </source>
</evidence>
<evidence type="ECO:0000256" key="8">
    <source>
        <dbReference type="ARBA" id="ARBA00023033"/>
    </source>
</evidence>
<evidence type="ECO:0000256" key="1">
    <source>
        <dbReference type="ARBA" id="ARBA00001971"/>
    </source>
</evidence>
<dbReference type="GO" id="GO:0004497">
    <property type="term" value="F:monooxygenase activity"/>
    <property type="evidence" value="ECO:0007669"/>
    <property type="project" value="UniProtKB-KW"/>
</dbReference>
<dbReference type="PANTHER" id="PTHR47943">
    <property type="entry name" value="CYTOCHROME P450 93A3-LIKE"/>
    <property type="match status" value="1"/>
</dbReference>
<keyword evidence="7 10" id="KW-0408">Iron</keyword>
<keyword evidence="8 11" id="KW-0503">Monooxygenase</keyword>
<dbReference type="InterPro" id="IPR001128">
    <property type="entry name" value="Cyt_P450"/>
</dbReference>
<keyword evidence="12" id="KW-1133">Transmembrane helix</keyword>
<evidence type="ECO:0000256" key="12">
    <source>
        <dbReference type="SAM" id="Phobius"/>
    </source>
</evidence>
<evidence type="ECO:0000256" key="7">
    <source>
        <dbReference type="ARBA" id="ARBA00023004"/>
    </source>
</evidence>
<evidence type="ECO:0000256" key="9">
    <source>
        <dbReference type="ARBA" id="ARBA00023136"/>
    </source>
</evidence>
<dbReference type="FunFam" id="1.10.630.10:FF:000011">
    <property type="entry name" value="Cytochrome P450 83B1"/>
    <property type="match status" value="1"/>
</dbReference>
<keyword evidence="14" id="KW-1185">Reference proteome</keyword>
<dbReference type="CDD" id="cd11072">
    <property type="entry name" value="CYP71-like"/>
    <property type="match status" value="1"/>
</dbReference>